<sequence>MSHANKTNVLTLSSTAKIEQGPAHRGWGVGPDGEEYSNIETISQVTAAEEHESQRNYRNPKGNAAIQCCLDNKDAILALHSSVVETKDFQLACDLCRRWYKHCMLSKAERRGAHGYTACRWCQLDKGMSTEWDQFSIHTHIHCKRGGKKECGVGIMSLTRLALTLKPVKRETRLAGIAAPEVVIKVVNKKMSQKERKAAAAETRLELGCS</sequence>
<proteinExistence type="predicted"/>
<keyword evidence="2" id="KW-1185">Reference proteome</keyword>
<dbReference type="OrthoDB" id="3552810at2759"/>
<accession>A0A8H7W2T1</accession>
<dbReference type="Proteomes" id="UP000664132">
    <property type="component" value="Unassembled WGS sequence"/>
</dbReference>
<dbReference type="AlphaFoldDB" id="A0A8H7W2T1"/>
<evidence type="ECO:0000313" key="2">
    <source>
        <dbReference type="Proteomes" id="UP000664132"/>
    </source>
</evidence>
<gene>
    <name evidence="1" type="ORF">IFR04_011220</name>
</gene>
<name>A0A8H7W2T1_9HELO</name>
<reference evidence="1" key="1">
    <citation type="submission" date="2021-02" db="EMBL/GenBank/DDBJ databases">
        <title>Genome sequence Cadophora malorum strain M34.</title>
        <authorList>
            <person name="Stefanovic E."/>
            <person name="Vu D."/>
            <person name="Scully C."/>
            <person name="Dijksterhuis J."/>
            <person name="Roader J."/>
            <person name="Houbraken J."/>
        </authorList>
    </citation>
    <scope>NUCLEOTIDE SEQUENCE</scope>
    <source>
        <strain evidence="1">M34</strain>
    </source>
</reference>
<organism evidence="1 2">
    <name type="scientific">Cadophora malorum</name>
    <dbReference type="NCBI Taxonomy" id="108018"/>
    <lineage>
        <taxon>Eukaryota</taxon>
        <taxon>Fungi</taxon>
        <taxon>Dikarya</taxon>
        <taxon>Ascomycota</taxon>
        <taxon>Pezizomycotina</taxon>
        <taxon>Leotiomycetes</taxon>
        <taxon>Helotiales</taxon>
        <taxon>Ploettnerulaceae</taxon>
        <taxon>Cadophora</taxon>
    </lineage>
</organism>
<protein>
    <submittedName>
        <fullName evidence="1">Uncharacterized protein</fullName>
    </submittedName>
</protein>
<comment type="caution">
    <text evidence="1">The sequence shown here is derived from an EMBL/GenBank/DDBJ whole genome shotgun (WGS) entry which is preliminary data.</text>
</comment>
<evidence type="ECO:0000313" key="1">
    <source>
        <dbReference type="EMBL" id="KAG4415661.1"/>
    </source>
</evidence>
<dbReference type="EMBL" id="JAFJYH010000214">
    <property type="protein sequence ID" value="KAG4415661.1"/>
    <property type="molecule type" value="Genomic_DNA"/>
</dbReference>